<evidence type="ECO:0000313" key="2">
    <source>
        <dbReference type="EnsemblPlants" id="OPUNC04G08710.1"/>
    </source>
</evidence>
<reference evidence="2" key="2">
    <citation type="submission" date="2018-05" db="EMBL/GenBank/DDBJ databases">
        <title>OpunRS2 (Oryza punctata Reference Sequence Version 2).</title>
        <authorList>
            <person name="Zhang J."/>
            <person name="Kudrna D."/>
            <person name="Lee S."/>
            <person name="Talag J."/>
            <person name="Welchert J."/>
            <person name="Wing R.A."/>
        </authorList>
    </citation>
    <scope>NUCLEOTIDE SEQUENCE [LARGE SCALE GENOMIC DNA]</scope>
</reference>
<reference evidence="2" key="1">
    <citation type="submission" date="2015-04" db="UniProtKB">
        <authorList>
            <consortium name="EnsemblPlants"/>
        </authorList>
    </citation>
    <scope>IDENTIFICATION</scope>
</reference>
<organism evidence="2">
    <name type="scientific">Oryza punctata</name>
    <name type="common">Red rice</name>
    <dbReference type="NCBI Taxonomy" id="4537"/>
    <lineage>
        <taxon>Eukaryota</taxon>
        <taxon>Viridiplantae</taxon>
        <taxon>Streptophyta</taxon>
        <taxon>Embryophyta</taxon>
        <taxon>Tracheophyta</taxon>
        <taxon>Spermatophyta</taxon>
        <taxon>Magnoliopsida</taxon>
        <taxon>Liliopsida</taxon>
        <taxon>Poales</taxon>
        <taxon>Poaceae</taxon>
        <taxon>BOP clade</taxon>
        <taxon>Oryzoideae</taxon>
        <taxon>Oryzeae</taxon>
        <taxon>Oryzinae</taxon>
        <taxon>Oryza</taxon>
    </lineage>
</organism>
<keyword evidence="3" id="KW-1185">Reference proteome</keyword>
<sequence>MDHGTQHGPFDTTAGHHHLETHPEWEELWCERNVRIFRNSGKPAITIIAKIKDEATVWGLAGASS</sequence>
<dbReference type="AlphaFoldDB" id="A0A0E0KPW0"/>
<dbReference type="HOGENOM" id="CLU_2853699_0_0_1"/>
<name>A0A0E0KPW0_ORYPU</name>
<dbReference type="EnsemblPlants" id="OPUNC04G08710.1">
    <property type="protein sequence ID" value="OPUNC04G08710.1"/>
    <property type="gene ID" value="OPUNC04G08710"/>
</dbReference>
<dbReference type="Gramene" id="OPUNC04G08710.1">
    <property type="protein sequence ID" value="OPUNC04G08710.1"/>
    <property type="gene ID" value="OPUNC04G08710"/>
</dbReference>
<protein>
    <submittedName>
        <fullName evidence="2">Uncharacterized protein</fullName>
    </submittedName>
</protein>
<dbReference type="Proteomes" id="UP000026962">
    <property type="component" value="Chromosome 4"/>
</dbReference>
<accession>A0A0E0KPW0</accession>
<feature type="region of interest" description="Disordered" evidence="1">
    <location>
        <begin position="1"/>
        <end position="21"/>
    </location>
</feature>
<evidence type="ECO:0000256" key="1">
    <source>
        <dbReference type="SAM" id="MobiDB-lite"/>
    </source>
</evidence>
<proteinExistence type="predicted"/>
<evidence type="ECO:0000313" key="3">
    <source>
        <dbReference type="Proteomes" id="UP000026962"/>
    </source>
</evidence>